<accession>A0A1X7VW87</accession>
<evidence type="ECO:0000313" key="1">
    <source>
        <dbReference type="EnsemblMetazoa" id="Aqu2.1.44126_001"/>
    </source>
</evidence>
<organism evidence="1">
    <name type="scientific">Amphimedon queenslandica</name>
    <name type="common">Sponge</name>
    <dbReference type="NCBI Taxonomy" id="400682"/>
    <lineage>
        <taxon>Eukaryota</taxon>
        <taxon>Metazoa</taxon>
        <taxon>Porifera</taxon>
        <taxon>Demospongiae</taxon>
        <taxon>Heteroscleromorpha</taxon>
        <taxon>Haplosclerida</taxon>
        <taxon>Niphatidae</taxon>
        <taxon>Amphimedon</taxon>
    </lineage>
</organism>
<sequence length="94" mass="10102">MLRDIPSLIIKAVDTLLVPGVNDSVLPVAEYFAPPGNIATGSRKISESLKKSMTSSVYSVIASQIKSLTRSPATVVDTLSHIESTPFNIFLQNL</sequence>
<reference evidence="1" key="1">
    <citation type="submission" date="2017-05" db="UniProtKB">
        <authorList>
            <consortium name="EnsemblMetazoa"/>
        </authorList>
    </citation>
    <scope>IDENTIFICATION</scope>
</reference>
<dbReference type="InParanoid" id="A0A1X7VW87"/>
<proteinExistence type="predicted"/>
<name>A0A1X7VW87_AMPQE</name>
<dbReference type="AlphaFoldDB" id="A0A1X7VW87"/>
<dbReference type="EnsemblMetazoa" id="Aqu2.1.44126_001">
    <property type="protein sequence ID" value="Aqu2.1.44126_001"/>
    <property type="gene ID" value="Aqu2.1.44126"/>
</dbReference>
<protein>
    <submittedName>
        <fullName evidence="1">Uncharacterized protein</fullName>
    </submittedName>
</protein>